<comment type="caution">
    <text evidence="2">The sequence shown here is derived from an EMBL/GenBank/DDBJ whole genome shotgun (WGS) entry which is preliminary data.</text>
</comment>
<name>A0A133PU54_9BACT</name>
<dbReference type="EMBL" id="LRQG01000253">
    <property type="protein sequence ID" value="KXA32612.1"/>
    <property type="molecule type" value="Genomic_DNA"/>
</dbReference>
<feature type="transmembrane region" description="Helical" evidence="1">
    <location>
        <begin position="122"/>
        <end position="140"/>
    </location>
</feature>
<keyword evidence="1" id="KW-0472">Membrane</keyword>
<reference evidence="3" key="1">
    <citation type="submission" date="2016-01" db="EMBL/GenBank/DDBJ databases">
        <authorList>
            <person name="Mitreva M."/>
            <person name="Pepin K.H."/>
            <person name="Mihindukulasuriya K.A."/>
            <person name="Fulton R."/>
            <person name="Fronick C."/>
            <person name="O'Laughlin M."/>
            <person name="Miner T."/>
            <person name="Herter B."/>
            <person name="Rosa B.A."/>
            <person name="Cordes M."/>
            <person name="Tomlinson C."/>
            <person name="Wollam A."/>
            <person name="Palsikar V.B."/>
            <person name="Mardis E.R."/>
            <person name="Wilson R.K."/>
        </authorList>
    </citation>
    <scope>NUCLEOTIDE SEQUENCE [LARGE SCALE GENOMIC DNA]</scope>
    <source>
        <strain evidence="3">MJR7716</strain>
    </source>
</reference>
<dbReference type="AlphaFoldDB" id="A0A133PU54"/>
<keyword evidence="3" id="KW-1185">Reference proteome</keyword>
<gene>
    <name evidence="2" type="ORF">HMPREF3226_02628</name>
</gene>
<protein>
    <submittedName>
        <fullName evidence="2">Uncharacterized protein</fullName>
    </submittedName>
</protein>
<evidence type="ECO:0000313" key="3">
    <source>
        <dbReference type="Proteomes" id="UP000070533"/>
    </source>
</evidence>
<organism evidence="2 3">
    <name type="scientific">Prevotella corporis</name>
    <dbReference type="NCBI Taxonomy" id="28128"/>
    <lineage>
        <taxon>Bacteria</taxon>
        <taxon>Pseudomonadati</taxon>
        <taxon>Bacteroidota</taxon>
        <taxon>Bacteroidia</taxon>
        <taxon>Bacteroidales</taxon>
        <taxon>Prevotellaceae</taxon>
        <taxon>Prevotella</taxon>
    </lineage>
</organism>
<sequence>MIHDFIYKPFKLILIHTGATIRFLYHRMVLKEKYSYHAFIINPPHFDYEYTSYKEEFEKWKHKQNKSRNMLTSEQELELEELLKQGMTREEALTLMHYSGDIEPIDTNIYPRDPEYFTNRTFDGILGFIAILAIIIIVSFCH</sequence>
<evidence type="ECO:0000313" key="2">
    <source>
        <dbReference type="EMBL" id="KXA32612.1"/>
    </source>
</evidence>
<dbReference type="Proteomes" id="UP000070533">
    <property type="component" value="Unassembled WGS sequence"/>
</dbReference>
<dbReference type="OrthoDB" id="1071003at2"/>
<dbReference type="RefSeq" id="WP_060941340.1">
    <property type="nucleotide sequence ID" value="NZ_JAIHUT010000001.1"/>
</dbReference>
<keyword evidence="1" id="KW-0812">Transmembrane</keyword>
<accession>A0A133PU54</accession>
<keyword evidence="1" id="KW-1133">Transmembrane helix</keyword>
<evidence type="ECO:0000256" key="1">
    <source>
        <dbReference type="SAM" id="Phobius"/>
    </source>
</evidence>
<dbReference type="PATRIC" id="fig|28128.5.peg.2703"/>
<proteinExistence type="predicted"/>
<dbReference type="STRING" id="28128.HMPREF3226_02628"/>